<dbReference type="AlphaFoldDB" id="A0A419DAP2"/>
<feature type="transmembrane region" description="Helical" evidence="2">
    <location>
        <begin position="47"/>
        <end position="68"/>
    </location>
</feature>
<keyword evidence="4" id="KW-0808">Transferase</keyword>
<comment type="similarity">
    <text evidence="1">Belongs to the bacterial sugar transferase family.</text>
</comment>
<dbReference type="InterPro" id="IPR003362">
    <property type="entry name" value="Bact_transf"/>
</dbReference>
<dbReference type="Proteomes" id="UP000285655">
    <property type="component" value="Unassembled WGS sequence"/>
</dbReference>
<proteinExistence type="inferred from homology"/>
<organism evidence="4 5">
    <name type="scientific">candidate division WS5 bacterium</name>
    <dbReference type="NCBI Taxonomy" id="2093353"/>
    <lineage>
        <taxon>Bacteria</taxon>
        <taxon>candidate division WS5</taxon>
    </lineage>
</organism>
<dbReference type="EMBL" id="QZJW01000051">
    <property type="protein sequence ID" value="RJO60196.1"/>
    <property type="molecule type" value="Genomic_DNA"/>
</dbReference>
<gene>
    <name evidence="4" type="ORF">C4544_05910</name>
</gene>
<dbReference type="PANTHER" id="PTHR30576">
    <property type="entry name" value="COLANIC BIOSYNTHESIS UDP-GLUCOSE LIPID CARRIER TRANSFERASE"/>
    <property type="match status" value="1"/>
</dbReference>
<name>A0A419DAP2_9BACT</name>
<accession>A0A419DAP2</accession>
<evidence type="ECO:0000313" key="5">
    <source>
        <dbReference type="Proteomes" id="UP000285655"/>
    </source>
</evidence>
<evidence type="ECO:0000313" key="4">
    <source>
        <dbReference type="EMBL" id="RJO60196.1"/>
    </source>
</evidence>
<keyword evidence="2" id="KW-0472">Membrane</keyword>
<evidence type="ECO:0000259" key="3">
    <source>
        <dbReference type="Pfam" id="PF02397"/>
    </source>
</evidence>
<sequence length="249" mass="28656">MRSYSTDTQSTIFDIGKKYHWNVTDQLLDIEPVFGRKMPVWKRSIDIAFAVTGIIFLFPFLLLIALLIKIVSPGPIFFKQERVGFGGKIFTMFKLRTMAHNTDTTIHKEYLASLINADENDNGTGSTRVMKKIENDSRVVPFGKILRSSGFDELPQLINVLLGDMSLIGPRPPIPYEVDQYKNWFSDRFDIVPGLTGLWQVSGKNNLTFHEMIRLDIQYIRNHSFWLDLKILLLTPVAIINIIKDSYRK</sequence>
<comment type="caution">
    <text evidence="4">The sequence shown here is derived from an EMBL/GenBank/DDBJ whole genome shotgun (WGS) entry which is preliminary data.</text>
</comment>
<dbReference type="PANTHER" id="PTHR30576:SF10">
    <property type="entry name" value="SLL5057 PROTEIN"/>
    <property type="match status" value="1"/>
</dbReference>
<evidence type="ECO:0000256" key="2">
    <source>
        <dbReference type="SAM" id="Phobius"/>
    </source>
</evidence>
<protein>
    <submittedName>
        <fullName evidence="4">Sugar transferase</fullName>
    </submittedName>
</protein>
<reference evidence="4 5" key="1">
    <citation type="journal article" date="2017" name="ISME J.">
        <title>Energy and carbon metabolisms in a deep terrestrial subsurface fluid microbial community.</title>
        <authorList>
            <person name="Momper L."/>
            <person name="Jungbluth S.P."/>
            <person name="Lee M.D."/>
            <person name="Amend J.P."/>
        </authorList>
    </citation>
    <scope>NUCLEOTIDE SEQUENCE [LARGE SCALE GENOMIC DNA]</scope>
    <source>
        <strain evidence="4">SURF_29</strain>
    </source>
</reference>
<dbReference type="GO" id="GO:0016780">
    <property type="term" value="F:phosphotransferase activity, for other substituted phosphate groups"/>
    <property type="evidence" value="ECO:0007669"/>
    <property type="project" value="TreeGrafter"/>
</dbReference>
<feature type="domain" description="Bacterial sugar transferase" evidence="3">
    <location>
        <begin position="42"/>
        <end position="240"/>
    </location>
</feature>
<evidence type="ECO:0000256" key="1">
    <source>
        <dbReference type="ARBA" id="ARBA00006464"/>
    </source>
</evidence>
<dbReference type="Pfam" id="PF02397">
    <property type="entry name" value="Bac_transf"/>
    <property type="match status" value="1"/>
</dbReference>
<keyword evidence="2" id="KW-1133">Transmembrane helix</keyword>
<keyword evidence="2" id="KW-0812">Transmembrane</keyword>